<gene>
    <name evidence="2" type="ORF">PHYPA_027868</name>
</gene>
<name>A0A2K1IIS4_PHYPA</name>
<accession>A0A2K1IIS4</accession>
<reference evidence="2 4" key="2">
    <citation type="journal article" date="2018" name="Plant J.">
        <title>The Physcomitrella patens chromosome-scale assembly reveals moss genome structure and evolution.</title>
        <authorList>
            <person name="Lang D."/>
            <person name="Ullrich K.K."/>
            <person name="Murat F."/>
            <person name="Fuchs J."/>
            <person name="Jenkins J."/>
            <person name="Haas F.B."/>
            <person name="Piednoel M."/>
            <person name="Gundlach H."/>
            <person name="Van Bel M."/>
            <person name="Meyberg R."/>
            <person name="Vives C."/>
            <person name="Morata J."/>
            <person name="Symeonidi A."/>
            <person name="Hiss M."/>
            <person name="Muchero W."/>
            <person name="Kamisugi Y."/>
            <person name="Saleh O."/>
            <person name="Blanc G."/>
            <person name="Decker E.L."/>
            <person name="van Gessel N."/>
            <person name="Grimwood J."/>
            <person name="Hayes R.D."/>
            <person name="Graham S.W."/>
            <person name="Gunter L.E."/>
            <person name="McDaniel S.F."/>
            <person name="Hoernstein S.N.W."/>
            <person name="Larsson A."/>
            <person name="Li F.W."/>
            <person name="Perroud P.F."/>
            <person name="Phillips J."/>
            <person name="Ranjan P."/>
            <person name="Rokshar D.S."/>
            <person name="Rothfels C.J."/>
            <person name="Schneider L."/>
            <person name="Shu S."/>
            <person name="Stevenson D.W."/>
            <person name="Thummler F."/>
            <person name="Tillich M."/>
            <person name="Villarreal Aguilar J.C."/>
            <person name="Widiez T."/>
            <person name="Wong G.K."/>
            <person name="Wymore A."/>
            <person name="Zhang Y."/>
            <person name="Zimmer A.D."/>
            <person name="Quatrano R.S."/>
            <person name="Mayer K.F.X."/>
            <person name="Goodstein D."/>
            <person name="Casacuberta J.M."/>
            <person name="Vandepoele K."/>
            <person name="Reski R."/>
            <person name="Cuming A.C."/>
            <person name="Tuskan G.A."/>
            <person name="Maumus F."/>
            <person name="Salse J."/>
            <person name="Schmutz J."/>
            <person name="Rensing S.A."/>
        </authorList>
    </citation>
    <scope>NUCLEOTIDE SEQUENCE [LARGE SCALE GENOMIC DNA]</scope>
    <source>
        <strain evidence="3 4">cv. Gransden 2004</strain>
    </source>
</reference>
<sequence>MIVVREFRIKDLESSKHTIEMRITKDRVEGTLDLSQEKYIDNILSRFNFYDAKPIKSHLASHLKLTKKQSPKKNKDQKHIKKVPYVLAIRILIYIMNYIRPNMQWEFFAVTACVWALIAFSPSPPLAFGWQAVVAVSKQEQEQQEAEPAGGSRANRGKQRQPQQPAGTRSSSTPPMC</sequence>
<evidence type="ECO:0008006" key="5">
    <source>
        <dbReference type="Google" id="ProtNLM"/>
    </source>
</evidence>
<evidence type="ECO:0000313" key="4">
    <source>
        <dbReference type="Proteomes" id="UP000006727"/>
    </source>
</evidence>
<dbReference type="Gramene" id="Pp3c23_10250V3.1">
    <property type="protein sequence ID" value="Pp3c23_10250V3.1"/>
    <property type="gene ID" value="Pp3c23_10250"/>
</dbReference>
<reference evidence="2 4" key="1">
    <citation type="journal article" date="2008" name="Science">
        <title>The Physcomitrella genome reveals evolutionary insights into the conquest of land by plants.</title>
        <authorList>
            <person name="Rensing S."/>
            <person name="Lang D."/>
            <person name="Zimmer A."/>
            <person name="Terry A."/>
            <person name="Salamov A."/>
            <person name="Shapiro H."/>
            <person name="Nishiyama T."/>
            <person name="Perroud P.-F."/>
            <person name="Lindquist E."/>
            <person name="Kamisugi Y."/>
            <person name="Tanahashi T."/>
            <person name="Sakakibara K."/>
            <person name="Fujita T."/>
            <person name="Oishi K."/>
            <person name="Shin-I T."/>
            <person name="Kuroki Y."/>
            <person name="Toyoda A."/>
            <person name="Suzuki Y."/>
            <person name="Hashimoto A."/>
            <person name="Yamaguchi K."/>
            <person name="Sugano A."/>
            <person name="Kohara Y."/>
            <person name="Fujiyama A."/>
            <person name="Anterola A."/>
            <person name="Aoki S."/>
            <person name="Ashton N."/>
            <person name="Barbazuk W.B."/>
            <person name="Barker E."/>
            <person name="Bennetzen J."/>
            <person name="Bezanilla M."/>
            <person name="Blankenship R."/>
            <person name="Cho S.H."/>
            <person name="Dutcher S."/>
            <person name="Estelle M."/>
            <person name="Fawcett J.A."/>
            <person name="Gundlach H."/>
            <person name="Hanada K."/>
            <person name="Heyl A."/>
            <person name="Hicks K.A."/>
            <person name="Hugh J."/>
            <person name="Lohr M."/>
            <person name="Mayer K."/>
            <person name="Melkozernov A."/>
            <person name="Murata T."/>
            <person name="Nelson D."/>
            <person name="Pils B."/>
            <person name="Prigge M."/>
            <person name="Reiss B."/>
            <person name="Renner T."/>
            <person name="Rombauts S."/>
            <person name="Rushton P."/>
            <person name="Sanderfoot A."/>
            <person name="Schween G."/>
            <person name="Shiu S.-H."/>
            <person name="Stueber K."/>
            <person name="Theodoulou F.L."/>
            <person name="Tu H."/>
            <person name="Van de Peer Y."/>
            <person name="Verrier P.J."/>
            <person name="Waters E."/>
            <person name="Wood A."/>
            <person name="Yang L."/>
            <person name="Cove D."/>
            <person name="Cuming A."/>
            <person name="Hasebe M."/>
            <person name="Lucas S."/>
            <person name="Mishler D.B."/>
            <person name="Reski R."/>
            <person name="Grigoriev I."/>
            <person name="Quatrano R.S."/>
            <person name="Boore J.L."/>
        </authorList>
    </citation>
    <scope>NUCLEOTIDE SEQUENCE [LARGE SCALE GENOMIC DNA]</scope>
    <source>
        <strain evidence="3 4">cv. Gransden 2004</strain>
    </source>
</reference>
<evidence type="ECO:0000313" key="3">
    <source>
        <dbReference type="EnsemblPlants" id="Pp3c23_10250V3.1"/>
    </source>
</evidence>
<dbReference type="EMBL" id="ABEU02000023">
    <property type="protein sequence ID" value="PNR29176.1"/>
    <property type="molecule type" value="Genomic_DNA"/>
</dbReference>
<dbReference type="AlphaFoldDB" id="A0A2K1IIS4"/>
<evidence type="ECO:0000256" key="1">
    <source>
        <dbReference type="SAM" id="MobiDB-lite"/>
    </source>
</evidence>
<feature type="compositionally biased region" description="Polar residues" evidence="1">
    <location>
        <begin position="160"/>
        <end position="177"/>
    </location>
</feature>
<protein>
    <recommendedName>
        <fullName evidence="5">Reverse transcriptase Ty1/copia-type domain-containing protein</fullName>
    </recommendedName>
</protein>
<keyword evidence="4" id="KW-1185">Reference proteome</keyword>
<dbReference type="InParanoid" id="A0A2K1IIS4"/>
<proteinExistence type="predicted"/>
<organism evidence="2">
    <name type="scientific">Physcomitrium patens</name>
    <name type="common">Spreading-leaved earth moss</name>
    <name type="synonym">Physcomitrella patens</name>
    <dbReference type="NCBI Taxonomy" id="3218"/>
    <lineage>
        <taxon>Eukaryota</taxon>
        <taxon>Viridiplantae</taxon>
        <taxon>Streptophyta</taxon>
        <taxon>Embryophyta</taxon>
        <taxon>Bryophyta</taxon>
        <taxon>Bryophytina</taxon>
        <taxon>Bryopsida</taxon>
        <taxon>Funariidae</taxon>
        <taxon>Funariales</taxon>
        <taxon>Funariaceae</taxon>
        <taxon>Physcomitrium</taxon>
    </lineage>
</organism>
<feature type="region of interest" description="Disordered" evidence="1">
    <location>
        <begin position="139"/>
        <end position="177"/>
    </location>
</feature>
<evidence type="ECO:0000313" key="2">
    <source>
        <dbReference type="EMBL" id="PNR29176.1"/>
    </source>
</evidence>
<dbReference type="EnsemblPlants" id="Pp3c23_10250V3.1">
    <property type="protein sequence ID" value="Pp3c23_10250V3.1"/>
    <property type="gene ID" value="Pp3c23_10250"/>
</dbReference>
<reference evidence="3" key="3">
    <citation type="submission" date="2020-12" db="UniProtKB">
        <authorList>
            <consortium name="EnsemblPlants"/>
        </authorList>
    </citation>
    <scope>IDENTIFICATION</scope>
</reference>
<dbReference type="Proteomes" id="UP000006727">
    <property type="component" value="Chromosome 23"/>
</dbReference>